<accession>A0A0E9VIJ0</accession>
<organism evidence="1">
    <name type="scientific">Anguilla anguilla</name>
    <name type="common">European freshwater eel</name>
    <name type="synonym">Muraena anguilla</name>
    <dbReference type="NCBI Taxonomy" id="7936"/>
    <lineage>
        <taxon>Eukaryota</taxon>
        <taxon>Metazoa</taxon>
        <taxon>Chordata</taxon>
        <taxon>Craniata</taxon>
        <taxon>Vertebrata</taxon>
        <taxon>Euteleostomi</taxon>
        <taxon>Actinopterygii</taxon>
        <taxon>Neopterygii</taxon>
        <taxon>Teleostei</taxon>
        <taxon>Anguilliformes</taxon>
        <taxon>Anguillidae</taxon>
        <taxon>Anguilla</taxon>
    </lineage>
</organism>
<name>A0A0E9VIJ0_ANGAN</name>
<dbReference type="EMBL" id="GBXM01031524">
    <property type="protein sequence ID" value="JAH77053.1"/>
    <property type="molecule type" value="Transcribed_RNA"/>
</dbReference>
<sequence>MACEIMISCCECCLVDCRELFQLNIQRSDVCVACSS</sequence>
<protein>
    <submittedName>
        <fullName evidence="1">Uncharacterized protein</fullName>
    </submittedName>
</protein>
<dbReference type="AlphaFoldDB" id="A0A0E9VIJ0"/>
<reference evidence="1" key="1">
    <citation type="submission" date="2014-11" db="EMBL/GenBank/DDBJ databases">
        <authorList>
            <person name="Amaro Gonzalez C."/>
        </authorList>
    </citation>
    <scope>NUCLEOTIDE SEQUENCE</scope>
</reference>
<proteinExistence type="predicted"/>
<reference evidence="1" key="2">
    <citation type="journal article" date="2015" name="Fish Shellfish Immunol.">
        <title>Early steps in the European eel (Anguilla anguilla)-Vibrio vulnificus interaction in the gills: Role of the RtxA13 toxin.</title>
        <authorList>
            <person name="Callol A."/>
            <person name="Pajuelo D."/>
            <person name="Ebbesson L."/>
            <person name="Teles M."/>
            <person name="MacKenzie S."/>
            <person name="Amaro C."/>
        </authorList>
    </citation>
    <scope>NUCLEOTIDE SEQUENCE</scope>
</reference>
<evidence type="ECO:0000313" key="1">
    <source>
        <dbReference type="EMBL" id="JAH77053.1"/>
    </source>
</evidence>